<protein>
    <submittedName>
        <fullName evidence="2">Membrane protein</fullName>
    </submittedName>
</protein>
<dbReference type="OrthoDB" id="2886991at2"/>
<dbReference type="PATRIC" id="fig|47500.9.peg.6962"/>
<feature type="transmembrane region" description="Helical" evidence="1">
    <location>
        <begin position="74"/>
        <end position="95"/>
    </location>
</feature>
<sequence length="118" mass="13366">MANLAQNKPSGTGGNRGQSIDYTAIARSQKFKTLMQRKRSFIVPMCIFFLIFYYTLPILTSYSNVLNTPAIGAITWAWIYAFGQFIMTWALCMIYSRKAASFDQMSDEIIEEHQKGGA</sequence>
<organism evidence="2 4">
    <name type="scientific">Aneurinibacillus migulanus</name>
    <name type="common">Bacillus migulanus</name>
    <dbReference type="NCBI Taxonomy" id="47500"/>
    <lineage>
        <taxon>Bacteria</taxon>
        <taxon>Bacillati</taxon>
        <taxon>Bacillota</taxon>
        <taxon>Bacilli</taxon>
        <taxon>Bacillales</taxon>
        <taxon>Paenibacillaceae</taxon>
        <taxon>Aneurinibacillus group</taxon>
        <taxon>Aneurinibacillus</taxon>
    </lineage>
</organism>
<name>A0A0M0H957_ANEMI</name>
<evidence type="ECO:0000313" key="3">
    <source>
        <dbReference type="EMBL" id="SDI10859.1"/>
    </source>
</evidence>
<dbReference type="InterPro" id="IPR007436">
    <property type="entry name" value="DUF485"/>
</dbReference>
<dbReference type="STRING" id="47500.AF333_25410"/>
<dbReference type="EMBL" id="FNED01000001">
    <property type="protein sequence ID" value="SDI10859.1"/>
    <property type="molecule type" value="Genomic_DNA"/>
</dbReference>
<proteinExistence type="predicted"/>
<accession>A0A0M0H957</accession>
<gene>
    <name evidence="2" type="ORF">AF333_25410</name>
    <name evidence="3" type="ORF">SAMN04487909_101573</name>
</gene>
<dbReference type="GeneID" id="42308465"/>
<dbReference type="RefSeq" id="WP_043068199.1">
    <property type="nucleotide sequence ID" value="NZ_BJOA01000005.1"/>
</dbReference>
<evidence type="ECO:0000313" key="2">
    <source>
        <dbReference type="EMBL" id="KON98272.1"/>
    </source>
</evidence>
<dbReference type="AlphaFoldDB" id="A0A0M0H957"/>
<evidence type="ECO:0000256" key="1">
    <source>
        <dbReference type="SAM" id="Phobius"/>
    </source>
</evidence>
<dbReference type="Proteomes" id="UP000037269">
    <property type="component" value="Unassembled WGS sequence"/>
</dbReference>
<evidence type="ECO:0000313" key="4">
    <source>
        <dbReference type="Proteomes" id="UP000037269"/>
    </source>
</evidence>
<keyword evidence="1" id="KW-1133">Transmembrane helix</keyword>
<reference evidence="2 4" key="1">
    <citation type="submission" date="2015-07" db="EMBL/GenBank/DDBJ databases">
        <title>Fjat-14205 dsm 2895.</title>
        <authorList>
            <person name="Liu B."/>
            <person name="Wang J."/>
            <person name="Zhu Y."/>
            <person name="Liu G."/>
            <person name="Chen Q."/>
            <person name="Chen Z."/>
            <person name="Lan J."/>
            <person name="Che J."/>
            <person name="Ge C."/>
            <person name="Shi H."/>
            <person name="Pan Z."/>
            <person name="Liu X."/>
        </authorList>
    </citation>
    <scope>NUCLEOTIDE SEQUENCE [LARGE SCALE GENOMIC DNA]</scope>
    <source>
        <strain evidence="2 4">DSM 2895</strain>
    </source>
</reference>
<dbReference type="Pfam" id="PF04341">
    <property type="entry name" value="DUF485"/>
    <property type="match status" value="1"/>
</dbReference>
<dbReference type="PANTHER" id="PTHR38441:SF1">
    <property type="entry name" value="MEMBRANE PROTEIN"/>
    <property type="match status" value="1"/>
</dbReference>
<reference evidence="3 5" key="2">
    <citation type="submission" date="2016-10" db="EMBL/GenBank/DDBJ databases">
        <authorList>
            <person name="de Groot N.N."/>
        </authorList>
    </citation>
    <scope>NUCLEOTIDE SEQUENCE [LARGE SCALE GENOMIC DNA]</scope>
    <source>
        <strain evidence="3 5">DSM 2895</strain>
    </source>
</reference>
<keyword evidence="4" id="KW-1185">Reference proteome</keyword>
<keyword evidence="1" id="KW-0472">Membrane</keyword>
<evidence type="ECO:0000313" key="5">
    <source>
        <dbReference type="Proteomes" id="UP000182836"/>
    </source>
</evidence>
<dbReference type="PANTHER" id="PTHR38441">
    <property type="entry name" value="INTEGRAL MEMBRANE PROTEIN-RELATED"/>
    <property type="match status" value="1"/>
</dbReference>
<feature type="transmembrane region" description="Helical" evidence="1">
    <location>
        <begin position="41"/>
        <end position="62"/>
    </location>
</feature>
<dbReference type="EMBL" id="LGUG01000004">
    <property type="protein sequence ID" value="KON98272.1"/>
    <property type="molecule type" value="Genomic_DNA"/>
</dbReference>
<keyword evidence="1" id="KW-0812">Transmembrane</keyword>
<dbReference type="Proteomes" id="UP000182836">
    <property type="component" value="Unassembled WGS sequence"/>
</dbReference>